<reference evidence="1" key="1">
    <citation type="submission" date="2018-02" db="EMBL/GenBank/DDBJ databases">
        <title>Rhizophora mucronata_Transcriptome.</title>
        <authorList>
            <person name="Meera S.P."/>
            <person name="Sreeshan A."/>
            <person name="Augustine A."/>
        </authorList>
    </citation>
    <scope>NUCLEOTIDE SEQUENCE</scope>
    <source>
        <tissue evidence="1">Leaf</tissue>
    </source>
</reference>
<protein>
    <submittedName>
        <fullName evidence="1">Uncharacterized protein</fullName>
    </submittedName>
</protein>
<name>A0A2P2MTM9_RHIMU</name>
<sequence length="37" mass="4380">MPIYQPELSFTKSIFMCSKPNNPKMQPSSNYNMTYNF</sequence>
<accession>A0A2P2MTM9</accession>
<proteinExistence type="predicted"/>
<dbReference type="AlphaFoldDB" id="A0A2P2MTM9"/>
<evidence type="ECO:0000313" key="1">
    <source>
        <dbReference type="EMBL" id="MBX33551.1"/>
    </source>
</evidence>
<dbReference type="EMBL" id="GGEC01053067">
    <property type="protein sequence ID" value="MBX33551.1"/>
    <property type="molecule type" value="Transcribed_RNA"/>
</dbReference>
<organism evidence="1">
    <name type="scientific">Rhizophora mucronata</name>
    <name type="common">Asiatic mangrove</name>
    <dbReference type="NCBI Taxonomy" id="61149"/>
    <lineage>
        <taxon>Eukaryota</taxon>
        <taxon>Viridiplantae</taxon>
        <taxon>Streptophyta</taxon>
        <taxon>Embryophyta</taxon>
        <taxon>Tracheophyta</taxon>
        <taxon>Spermatophyta</taxon>
        <taxon>Magnoliopsida</taxon>
        <taxon>eudicotyledons</taxon>
        <taxon>Gunneridae</taxon>
        <taxon>Pentapetalae</taxon>
        <taxon>rosids</taxon>
        <taxon>fabids</taxon>
        <taxon>Malpighiales</taxon>
        <taxon>Rhizophoraceae</taxon>
        <taxon>Rhizophora</taxon>
    </lineage>
</organism>